<evidence type="ECO:0000313" key="3">
    <source>
        <dbReference type="Proteomes" id="UP000887159"/>
    </source>
</evidence>
<sequence>MVGIKRLLELSSGMTCFLTGWKVSLYLAIASVSDVKMEFREKLTFSIPPFYFDQGSKIRKAARDICAVYGESSIVERITPDSYAMFKNRNFDLKDAHCSGCEVEFEEKRLNQLFVTRQQE</sequence>
<dbReference type="Proteomes" id="UP000887159">
    <property type="component" value="Unassembled WGS sequence"/>
</dbReference>
<dbReference type="Pfam" id="PF17906">
    <property type="entry name" value="HTH_48"/>
    <property type="match status" value="1"/>
</dbReference>
<evidence type="ECO:0000259" key="1">
    <source>
        <dbReference type="Pfam" id="PF17906"/>
    </source>
</evidence>
<name>A0A8X7BH27_TRICX</name>
<keyword evidence="3" id="KW-1185">Reference proteome</keyword>
<proteinExistence type="predicted"/>
<dbReference type="Gene3D" id="1.10.10.1450">
    <property type="match status" value="1"/>
</dbReference>
<accession>A0A8X7BH27</accession>
<comment type="caution">
    <text evidence="2">The sequence shown here is derived from an EMBL/GenBank/DDBJ whole genome shotgun (WGS) entry which is preliminary data.</text>
</comment>
<organism evidence="2 3">
    <name type="scientific">Trichonephila clavipes</name>
    <name type="common">Golden silk orbweaver</name>
    <name type="synonym">Nephila clavipes</name>
    <dbReference type="NCBI Taxonomy" id="2585209"/>
    <lineage>
        <taxon>Eukaryota</taxon>
        <taxon>Metazoa</taxon>
        <taxon>Ecdysozoa</taxon>
        <taxon>Arthropoda</taxon>
        <taxon>Chelicerata</taxon>
        <taxon>Arachnida</taxon>
        <taxon>Araneae</taxon>
        <taxon>Araneomorphae</taxon>
        <taxon>Entelegynae</taxon>
        <taxon>Araneoidea</taxon>
        <taxon>Nephilidae</taxon>
        <taxon>Trichonephila</taxon>
    </lineage>
</organism>
<dbReference type="AlphaFoldDB" id="A0A8X7BH27"/>
<feature type="domain" description="Mos1 transposase HTH" evidence="1">
    <location>
        <begin position="50"/>
        <end position="89"/>
    </location>
</feature>
<evidence type="ECO:0000313" key="2">
    <source>
        <dbReference type="EMBL" id="GFY30107.1"/>
    </source>
</evidence>
<gene>
    <name evidence="2" type="ORF">TNCV_4074201</name>
</gene>
<dbReference type="EMBL" id="BMAU01021390">
    <property type="protein sequence ID" value="GFY30107.1"/>
    <property type="molecule type" value="Genomic_DNA"/>
</dbReference>
<dbReference type="InterPro" id="IPR041426">
    <property type="entry name" value="Mos1_HTH"/>
</dbReference>
<reference evidence="2" key="1">
    <citation type="submission" date="2020-08" db="EMBL/GenBank/DDBJ databases">
        <title>Multicomponent nature underlies the extraordinary mechanical properties of spider dragline silk.</title>
        <authorList>
            <person name="Kono N."/>
            <person name="Nakamura H."/>
            <person name="Mori M."/>
            <person name="Yoshida Y."/>
            <person name="Ohtoshi R."/>
            <person name="Malay A.D."/>
            <person name="Moran D.A.P."/>
            <person name="Tomita M."/>
            <person name="Numata K."/>
            <person name="Arakawa K."/>
        </authorList>
    </citation>
    <scope>NUCLEOTIDE SEQUENCE</scope>
</reference>
<protein>
    <recommendedName>
        <fullName evidence="1">Mos1 transposase HTH domain-containing protein</fullName>
    </recommendedName>
</protein>